<dbReference type="EMBL" id="FRAG01000001">
    <property type="protein sequence ID" value="SHJ49409.1"/>
    <property type="molecule type" value="Genomic_DNA"/>
</dbReference>
<name>A0A1M6JRU3_PARC5</name>
<gene>
    <name evidence="1" type="ORF">SAMN02745912_00118</name>
</gene>
<accession>A0A1M6JRU3</accession>
<dbReference type="AlphaFoldDB" id="A0A1M6JRU3"/>
<organism evidence="1 2">
    <name type="scientific">Paramaledivibacter caminithermalis (strain DSM 15212 / CIP 107654 / DViRD3)</name>
    <name type="common">Clostridium caminithermale</name>
    <dbReference type="NCBI Taxonomy" id="1121301"/>
    <lineage>
        <taxon>Bacteria</taxon>
        <taxon>Bacillati</taxon>
        <taxon>Bacillota</taxon>
        <taxon>Clostridia</taxon>
        <taxon>Peptostreptococcales</taxon>
        <taxon>Caminicellaceae</taxon>
        <taxon>Paramaledivibacter</taxon>
    </lineage>
</organism>
<dbReference type="RefSeq" id="WP_073146392.1">
    <property type="nucleotide sequence ID" value="NZ_FRAG01000001.1"/>
</dbReference>
<protein>
    <submittedName>
        <fullName evidence="1">Uncharacterized protein</fullName>
    </submittedName>
</protein>
<sequence>MPNIKIVDPVKANVITSLETLSSRGNIYIVSVGIILIPKGDYLALSISNPIGSGKILSLGNICVSSVVQSSFLIYRNLPFVGGTDIIPRNGNNKFGDNCAATAEYKILTSEPTGGSEVLIGGFIQESGVTIYPCDGNVQIAPNTSITCLAHNMSTVNDGYIGLNIVLIES</sequence>
<reference evidence="2" key="1">
    <citation type="submission" date="2016-11" db="EMBL/GenBank/DDBJ databases">
        <authorList>
            <person name="Varghese N."/>
            <person name="Submissions S."/>
        </authorList>
    </citation>
    <scope>NUCLEOTIDE SEQUENCE [LARGE SCALE GENOMIC DNA]</scope>
    <source>
        <strain evidence="2">DSM 15212 / CIP 107654 / DViRD3</strain>
    </source>
</reference>
<proteinExistence type="predicted"/>
<evidence type="ECO:0000313" key="2">
    <source>
        <dbReference type="Proteomes" id="UP000184465"/>
    </source>
</evidence>
<dbReference type="Proteomes" id="UP000184465">
    <property type="component" value="Unassembled WGS sequence"/>
</dbReference>
<evidence type="ECO:0000313" key="1">
    <source>
        <dbReference type="EMBL" id="SHJ49409.1"/>
    </source>
</evidence>
<dbReference type="OrthoDB" id="1959418at2"/>
<keyword evidence="2" id="KW-1185">Reference proteome</keyword>